<feature type="compositionally biased region" description="Low complexity" evidence="1">
    <location>
        <begin position="61"/>
        <end position="73"/>
    </location>
</feature>
<evidence type="ECO:0000259" key="3">
    <source>
        <dbReference type="Pfam" id="PF13360"/>
    </source>
</evidence>
<protein>
    <recommendedName>
        <fullName evidence="3">Pyrrolo-quinoline quinone repeat domain-containing protein</fullName>
    </recommendedName>
</protein>
<evidence type="ECO:0000313" key="5">
    <source>
        <dbReference type="Proteomes" id="UP000031523"/>
    </source>
</evidence>
<sequence length="646" mass="67557">MTQPPQPPNQPPQGGFGAPQDPPPNPPGQNPPGQNPPGQNPPGQNPQQGQNPPSFEKAPEPGYGYPQQPGQAPGTPPPPAGPPATPPPPAGAPAPPPPPAQQPTQISQQPTMIAGQSAYGYPGGPGTAPPPPPGTVQGGQPGYGYPGQQPGGYAQPHTVLSGGQGPGGGKKVSPVVWIITAAVAAMALIIGGGVLYANSSDDGKDEAGSSSGGSDGGKGGEGEKGGYGGEEKVPSDPSAKVSLQIPQPEVPKDEVRNVSGSWLNDKIYAKSSYAEVKGYALGTGKESWTLPLKGETCGGSKELSADGVAVVLHAASKKEKYNPCTEVTAFDLNDGSQKWTKHLEVSDQPMKFEEVTIVGDTVAAGSGLSGGAAWDVKTGKKLWSPGVGDPCEDVGYAGGEQLITLYRCGSYGDYKYEIQRLNPKDGSPIWKYPLAAGVDNAKVISTKPVVVGVDSGEQTLPGTSDVFSFDDAGKLRFKISLDPERYSMHRCEVNKVYSCSGIVVGNDKLYVPTEEHEGTGGESYERTNEVVAFSLATGKLTGDRMDGGNGYKLFPMRMDGTNLLAYKSGPYDKGHQVVSIDSKTMKQTKLLETTDDRQVLRALIGLSPDRAELRYRNGHMFLSEELISKPSAGSEFNYLGMGFSRN</sequence>
<dbReference type="KEGG" id="sals:SLNWT_4444"/>
<dbReference type="SUPFAM" id="SSF50998">
    <property type="entry name" value="Quinoprotein alcohol dehydrogenase-like"/>
    <property type="match status" value="2"/>
</dbReference>
<feature type="compositionally biased region" description="Gly residues" evidence="1">
    <location>
        <begin position="136"/>
        <end position="145"/>
    </location>
</feature>
<dbReference type="AlphaFoldDB" id="A0A0B5EZR7"/>
<organism evidence="4 5">
    <name type="scientific">Streptomyces albus (strain ATCC 21838 / DSM 41398 / FERM P-419 / JCM 4703 / NBRC 107858)</name>
    <dbReference type="NCBI Taxonomy" id="1081613"/>
    <lineage>
        <taxon>Bacteria</taxon>
        <taxon>Bacillati</taxon>
        <taxon>Actinomycetota</taxon>
        <taxon>Actinomycetes</taxon>
        <taxon>Kitasatosporales</taxon>
        <taxon>Streptomycetaceae</taxon>
        <taxon>Streptomyces</taxon>
    </lineage>
</organism>
<keyword evidence="2" id="KW-0812">Transmembrane</keyword>
<feature type="compositionally biased region" description="Pro residues" evidence="1">
    <location>
        <begin position="1"/>
        <end position="11"/>
    </location>
</feature>
<feature type="compositionally biased region" description="Low complexity" evidence="1">
    <location>
        <begin position="146"/>
        <end position="156"/>
    </location>
</feature>
<gene>
    <name evidence="4" type="ORF">SLNWT_4444</name>
</gene>
<keyword evidence="5" id="KW-1185">Reference proteome</keyword>
<name>A0A0B5EZR7_STRA4</name>
<feature type="domain" description="Pyrrolo-quinoline quinone repeat" evidence="3">
    <location>
        <begin position="264"/>
        <end position="388"/>
    </location>
</feature>
<proteinExistence type="predicted"/>
<dbReference type="InterPro" id="IPR015943">
    <property type="entry name" value="WD40/YVTN_repeat-like_dom_sf"/>
</dbReference>
<dbReference type="Pfam" id="PF13360">
    <property type="entry name" value="PQQ_2"/>
    <property type="match status" value="1"/>
</dbReference>
<feature type="region of interest" description="Disordered" evidence="1">
    <location>
        <begin position="200"/>
        <end position="253"/>
    </location>
</feature>
<dbReference type="Proteomes" id="UP000031523">
    <property type="component" value="Chromosome"/>
</dbReference>
<feature type="compositionally biased region" description="Pro residues" evidence="1">
    <location>
        <begin position="20"/>
        <end position="44"/>
    </location>
</feature>
<accession>A0A0B5EZR7</accession>
<evidence type="ECO:0000256" key="1">
    <source>
        <dbReference type="SAM" id="MobiDB-lite"/>
    </source>
</evidence>
<dbReference type="Gene3D" id="2.130.10.10">
    <property type="entry name" value="YVTN repeat-like/Quinoprotein amine dehydrogenase"/>
    <property type="match status" value="2"/>
</dbReference>
<dbReference type="InterPro" id="IPR011047">
    <property type="entry name" value="Quinoprotein_ADH-like_sf"/>
</dbReference>
<evidence type="ECO:0000313" key="4">
    <source>
        <dbReference type="EMBL" id="AJE84820.1"/>
    </source>
</evidence>
<keyword evidence="2" id="KW-0472">Membrane</keyword>
<feature type="region of interest" description="Disordered" evidence="1">
    <location>
        <begin position="1"/>
        <end position="170"/>
    </location>
</feature>
<dbReference type="EMBL" id="CP010519">
    <property type="protein sequence ID" value="AJE84820.1"/>
    <property type="molecule type" value="Genomic_DNA"/>
</dbReference>
<feature type="compositionally biased region" description="Pro residues" evidence="1">
    <location>
        <begin position="74"/>
        <end position="101"/>
    </location>
</feature>
<reference evidence="4 5" key="1">
    <citation type="submission" date="2015-01" db="EMBL/GenBank/DDBJ databases">
        <title>Enhanced salinomycin production by adjusting the supply of polyketide extender units in Streptomyce albus DSM 41398.</title>
        <authorList>
            <person name="Lu C."/>
        </authorList>
    </citation>
    <scope>NUCLEOTIDE SEQUENCE [LARGE SCALE GENOMIC DNA]</scope>
    <source>
        <strain evidence="5">ATCC 21838 / DSM 41398 / FERM P-419 / JCM 4703 / NBRC 107858</strain>
    </source>
</reference>
<keyword evidence="2" id="KW-1133">Transmembrane helix</keyword>
<dbReference type="InterPro" id="IPR002372">
    <property type="entry name" value="PQQ_rpt_dom"/>
</dbReference>
<evidence type="ECO:0000256" key="2">
    <source>
        <dbReference type="SAM" id="Phobius"/>
    </source>
</evidence>
<feature type="transmembrane region" description="Helical" evidence="2">
    <location>
        <begin position="175"/>
        <end position="197"/>
    </location>
</feature>
<feature type="compositionally biased region" description="Basic and acidic residues" evidence="1">
    <location>
        <begin position="218"/>
        <end position="234"/>
    </location>
</feature>